<dbReference type="KEGG" id="hty:BN2458_PEG0867"/>
<feature type="transmembrane region" description="Helical" evidence="12">
    <location>
        <begin position="17"/>
        <end position="37"/>
    </location>
</feature>
<dbReference type="GO" id="GO:0046872">
    <property type="term" value="F:metal ion binding"/>
    <property type="evidence" value="ECO:0007669"/>
    <property type="project" value="UniProtKB-KW"/>
</dbReference>
<evidence type="ECO:0000313" key="16">
    <source>
        <dbReference type="Proteomes" id="UP000029925"/>
    </source>
</evidence>
<dbReference type="PANTHER" id="PTHR43221:SF1">
    <property type="entry name" value="PROTEASE HTPX"/>
    <property type="match status" value="1"/>
</dbReference>
<evidence type="ECO:0000256" key="6">
    <source>
        <dbReference type="ARBA" id="ARBA00022801"/>
    </source>
</evidence>
<evidence type="ECO:0000256" key="8">
    <source>
        <dbReference type="ARBA" id="ARBA00022989"/>
    </source>
</evidence>
<feature type="transmembrane region" description="Helical" evidence="12">
    <location>
        <begin position="214"/>
        <end position="234"/>
    </location>
</feature>
<dbReference type="GO" id="GO:0004222">
    <property type="term" value="F:metalloendopeptidase activity"/>
    <property type="evidence" value="ECO:0007669"/>
    <property type="project" value="InterPro"/>
</dbReference>
<dbReference type="PATRIC" id="fig|76936.10.peg.846"/>
<keyword evidence="6 11" id="KW-0378">Hydrolase</keyword>
<dbReference type="Pfam" id="PF01435">
    <property type="entry name" value="Peptidase_M48"/>
    <property type="match status" value="1"/>
</dbReference>
<evidence type="ECO:0000256" key="9">
    <source>
        <dbReference type="ARBA" id="ARBA00023049"/>
    </source>
</evidence>
<dbReference type="RefSeq" id="WP_034342318.1">
    <property type="nucleotide sequence ID" value="NZ_CAMTKE010000005.1"/>
</dbReference>
<evidence type="ECO:0000256" key="3">
    <source>
        <dbReference type="ARBA" id="ARBA00022670"/>
    </source>
</evidence>
<comment type="cofactor">
    <cofactor evidence="11">
        <name>Zn(2+)</name>
        <dbReference type="ChEBI" id="CHEBI:29105"/>
    </cofactor>
    <text evidence="11">Binds 1 zinc ion per subunit.</text>
</comment>
<dbReference type="Proteomes" id="UP000064525">
    <property type="component" value="Chromosome I"/>
</dbReference>
<dbReference type="Proteomes" id="UP000029925">
    <property type="component" value="Unassembled WGS sequence"/>
</dbReference>
<dbReference type="NCBIfam" id="NF002775">
    <property type="entry name" value="PRK02870.1"/>
    <property type="match status" value="1"/>
</dbReference>
<dbReference type="InterPro" id="IPR050083">
    <property type="entry name" value="HtpX_protease"/>
</dbReference>
<keyword evidence="3 11" id="KW-0645">Protease</keyword>
<evidence type="ECO:0000313" key="17">
    <source>
        <dbReference type="Proteomes" id="UP000064525"/>
    </source>
</evidence>
<keyword evidence="5" id="KW-0479">Metal-binding</keyword>
<dbReference type="AlphaFoldDB" id="A0A099UIQ1"/>
<organism evidence="14 17">
    <name type="scientific">Helicobacter typhlonius</name>
    <dbReference type="NCBI Taxonomy" id="76936"/>
    <lineage>
        <taxon>Bacteria</taxon>
        <taxon>Pseudomonadati</taxon>
        <taxon>Campylobacterota</taxon>
        <taxon>Epsilonproteobacteria</taxon>
        <taxon>Campylobacterales</taxon>
        <taxon>Helicobacteraceae</taxon>
        <taxon>Helicobacter</taxon>
    </lineage>
</organism>
<name>A0A099UIQ1_9HELI</name>
<dbReference type="GO" id="GO:0005886">
    <property type="term" value="C:plasma membrane"/>
    <property type="evidence" value="ECO:0007669"/>
    <property type="project" value="UniProtKB-SubCell"/>
</dbReference>
<proteinExistence type="inferred from homology"/>
<evidence type="ECO:0000256" key="10">
    <source>
        <dbReference type="ARBA" id="ARBA00023136"/>
    </source>
</evidence>
<evidence type="ECO:0000313" key="14">
    <source>
        <dbReference type="EMBL" id="CUU39753.1"/>
    </source>
</evidence>
<keyword evidence="10 12" id="KW-0472">Membrane</keyword>
<comment type="subcellular location">
    <subcellularLocation>
        <location evidence="1">Cell membrane</location>
        <topology evidence="1">Multi-pass membrane protein</topology>
    </subcellularLocation>
</comment>
<dbReference type="InterPro" id="IPR001915">
    <property type="entry name" value="Peptidase_M48"/>
</dbReference>
<dbReference type="EC" id="3.4.24.-" evidence="15"/>
<dbReference type="GeneID" id="78151113"/>
<evidence type="ECO:0000256" key="5">
    <source>
        <dbReference type="ARBA" id="ARBA00022723"/>
    </source>
</evidence>
<evidence type="ECO:0000256" key="7">
    <source>
        <dbReference type="ARBA" id="ARBA00022833"/>
    </source>
</evidence>
<dbReference type="OrthoDB" id="15218at2"/>
<evidence type="ECO:0000256" key="4">
    <source>
        <dbReference type="ARBA" id="ARBA00022692"/>
    </source>
</evidence>
<reference evidence="17" key="2">
    <citation type="submission" date="2015-11" db="EMBL/GenBank/DDBJ databases">
        <authorList>
            <person name="Anvar S.Y."/>
        </authorList>
    </citation>
    <scope>NUCLEOTIDE SEQUENCE [LARGE SCALE GENOMIC DNA]</scope>
</reference>
<keyword evidence="16" id="KW-1185">Reference proteome</keyword>
<dbReference type="EMBL" id="JRPF02000005">
    <property type="protein sequence ID" value="TLD78495.1"/>
    <property type="molecule type" value="Genomic_DNA"/>
</dbReference>
<reference evidence="15 16" key="1">
    <citation type="journal article" date="2014" name="Genome Announc.">
        <title>Draft genome sequences of eight enterohepatic helicobacter species isolated from both laboratory and wild rodents.</title>
        <authorList>
            <person name="Sheh A."/>
            <person name="Shen Z."/>
            <person name="Fox J.G."/>
        </authorList>
    </citation>
    <scope>NUCLEOTIDE SEQUENCE [LARGE SCALE GENOMIC DNA]</scope>
    <source>
        <strain evidence="15 16">MIT 98-6810</strain>
    </source>
</reference>
<accession>A0A099UIQ1</accession>
<comment type="similarity">
    <text evidence="11">Belongs to the peptidase M48 family.</text>
</comment>
<keyword evidence="8 12" id="KW-1133">Transmembrane helix</keyword>
<evidence type="ECO:0000259" key="13">
    <source>
        <dbReference type="Pfam" id="PF01435"/>
    </source>
</evidence>
<gene>
    <name evidence="15" type="primary">htpX</name>
    <name evidence="14" type="ORF">BN2458_PEG0867</name>
    <name evidence="15" type="ORF">LS75_005790</name>
</gene>
<keyword evidence="7 11" id="KW-0862">Zinc</keyword>
<evidence type="ECO:0000256" key="2">
    <source>
        <dbReference type="ARBA" id="ARBA00022475"/>
    </source>
</evidence>
<sequence>MTSHFERIIAQNKLKTYAVLAIYIIIFILIGLLADIIRIDAPSLQEGFAMLLSLYEFPLITFGMTLVALCIIFFSIGQFSRIMLSGNEYKRINPNNVLSRKESRLYGILQDLLKSANCSFEPALYIMEAPYMNAFASGWNEKNSMIAVTSALLERLDESELKAVVAHELSHIRHGDVRLTMCVGILSNIMLLGVNIFAFYFSSAQSQGAKSARTLLLILQFILPLFTLVLSLFISRNREYMADSGAAYLMKESEPMVRALQKISQDYAQNNYQEPNPTRANAYLFGIGEILSTHPSIQNRIKALLGQHF</sequence>
<protein>
    <submittedName>
        <fullName evidence="14">Probable protease htpX homolog</fullName>
    </submittedName>
    <submittedName>
        <fullName evidence="15">Zinc metalloprotease HtpX</fullName>
        <ecNumber evidence="15">3.4.24.-</ecNumber>
    </submittedName>
</protein>
<evidence type="ECO:0000256" key="12">
    <source>
        <dbReference type="SAM" id="Phobius"/>
    </source>
</evidence>
<keyword evidence="4 12" id="KW-0812">Transmembrane</keyword>
<keyword evidence="9 11" id="KW-0482">Metalloprotease</keyword>
<feature type="transmembrane region" description="Helical" evidence="12">
    <location>
        <begin position="179"/>
        <end position="202"/>
    </location>
</feature>
<evidence type="ECO:0000256" key="1">
    <source>
        <dbReference type="ARBA" id="ARBA00004651"/>
    </source>
</evidence>
<feature type="transmembrane region" description="Helical" evidence="12">
    <location>
        <begin position="57"/>
        <end position="76"/>
    </location>
</feature>
<dbReference type="STRING" id="76936.BN2458_PEG0867"/>
<dbReference type="PANTHER" id="PTHR43221">
    <property type="entry name" value="PROTEASE HTPX"/>
    <property type="match status" value="1"/>
</dbReference>
<dbReference type="GO" id="GO:0006508">
    <property type="term" value="P:proteolysis"/>
    <property type="evidence" value="ECO:0007669"/>
    <property type="project" value="UniProtKB-KW"/>
</dbReference>
<dbReference type="Gene3D" id="3.30.2010.10">
    <property type="entry name" value="Metalloproteases ('zincins'), catalytic domain"/>
    <property type="match status" value="1"/>
</dbReference>
<dbReference type="EMBL" id="LN907858">
    <property type="protein sequence ID" value="CUU39753.1"/>
    <property type="molecule type" value="Genomic_DNA"/>
</dbReference>
<keyword evidence="2" id="KW-1003">Cell membrane</keyword>
<reference evidence="14" key="3">
    <citation type="submission" date="2015-11" db="EMBL/GenBank/DDBJ databases">
        <authorList>
            <person name="Zhang Y."/>
            <person name="Guo Z."/>
        </authorList>
    </citation>
    <scope>NUCLEOTIDE SEQUENCE</scope>
    <source>
        <strain evidence="14">1</strain>
    </source>
</reference>
<evidence type="ECO:0000256" key="11">
    <source>
        <dbReference type="RuleBase" id="RU003983"/>
    </source>
</evidence>
<feature type="domain" description="Peptidase M48" evidence="13">
    <location>
        <begin position="100"/>
        <end position="305"/>
    </location>
</feature>
<evidence type="ECO:0000313" key="15">
    <source>
        <dbReference type="EMBL" id="TLD78495.1"/>
    </source>
</evidence>